<keyword evidence="1" id="KW-0472">Membrane</keyword>
<name>A0AAD9QWF8_ACRCE</name>
<dbReference type="Proteomes" id="UP001249851">
    <property type="component" value="Unassembled WGS sequence"/>
</dbReference>
<feature type="transmembrane region" description="Helical" evidence="1">
    <location>
        <begin position="308"/>
        <end position="330"/>
    </location>
</feature>
<reference evidence="3" key="2">
    <citation type="journal article" date="2023" name="Science">
        <title>Genomic signatures of disease resistance in endangered staghorn corals.</title>
        <authorList>
            <person name="Vollmer S.V."/>
            <person name="Selwyn J.D."/>
            <person name="Despard B.A."/>
            <person name="Roesel C.L."/>
        </authorList>
    </citation>
    <scope>NUCLEOTIDE SEQUENCE</scope>
    <source>
        <strain evidence="3">K2</strain>
    </source>
</reference>
<keyword evidence="1" id="KW-1133">Transmembrane helix</keyword>
<evidence type="ECO:0000313" key="3">
    <source>
        <dbReference type="EMBL" id="KAK2568647.1"/>
    </source>
</evidence>
<sequence>MVWSSSELIWKGIERRTEEDQKKLLQWQLQAREPIRRFSDIRIGDHLVRKGSFMKDLISYEHHFLCVGFDDKKNPKVMHYYNTSWNASLQLIPTSLGSGAKFEQLGKVQEMTLPHKAFIKSEKDLQAKGNEVERVVWPEELRRYSVAEVTKRAEDREGEKWYNIVRNNCETFVMYCLCGLEISPQVTSAVEKMSEVGGLFVKSARQTAHQLGKVVLDLTDDFSFLAARRAARNVLPRAPGLGVAVAVTVIVESYFAYRDICEAKKKWDARVMIKTRREFIKEVISIVVMSTSRTVGSVVGMIAGQFLIPVPVVGAIIGAVVGLCASHWCAKKFTESQAIDWLAGRIDNVIEEKYEARRGQLSLTD</sequence>
<evidence type="ECO:0000256" key="1">
    <source>
        <dbReference type="SAM" id="Phobius"/>
    </source>
</evidence>
<keyword evidence="4" id="KW-1185">Reference proteome</keyword>
<evidence type="ECO:0000259" key="2">
    <source>
        <dbReference type="PROSITE" id="PS51934"/>
    </source>
</evidence>
<proteinExistence type="predicted"/>
<protein>
    <recommendedName>
        <fullName evidence="2">LRAT domain-containing protein</fullName>
    </recommendedName>
</protein>
<accession>A0AAD9QWF8</accession>
<feature type="domain" description="LRAT" evidence="2">
    <location>
        <begin position="52"/>
        <end position="185"/>
    </location>
</feature>
<reference evidence="3" key="1">
    <citation type="journal article" date="2023" name="G3 (Bethesda)">
        <title>Whole genome assembly and annotation of the endangered Caribbean coral Acropora cervicornis.</title>
        <authorList>
            <person name="Selwyn J.D."/>
            <person name="Vollmer S.V."/>
        </authorList>
    </citation>
    <scope>NUCLEOTIDE SEQUENCE</scope>
    <source>
        <strain evidence="3">K2</strain>
    </source>
</reference>
<dbReference type="Gene3D" id="3.90.1720.10">
    <property type="entry name" value="endopeptidase domain like (from Nostoc punctiforme)"/>
    <property type="match status" value="1"/>
</dbReference>
<gene>
    <name evidence="3" type="ORF">P5673_006596</name>
</gene>
<keyword evidence="1" id="KW-0812">Transmembrane</keyword>
<organism evidence="3 4">
    <name type="scientific">Acropora cervicornis</name>
    <name type="common">Staghorn coral</name>
    <dbReference type="NCBI Taxonomy" id="6130"/>
    <lineage>
        <taxon>Eukaryota</taxon>
        <taxon>Metazoa</taxon>
        <taxon>Cnidaria</taxon>
        <taxon>Anthozoa</taxon>
        <taxon>Hexacorallia</taxon>
        <taxon>Scleractinia</taxon>
        <taxon>Astrocoeniina</taxon>
        <taxon>Acroporidae</taxon>
        <taxon>Acropora</taxon>
    </lineage>
</organism>
<dbReference type="EMBL" id="JARQWQ010000011">
    <property type="protein sequence ID" value="KAK2568647.1"/>
    <property type="molecule type" value="Genomic_DNA"/>
</dbReference>
<dbReference type="InterPro" id="IPR007053">
    <property type="entry name" value="LRAT_dom"/>
</dbReference>
<evidence type="ECO:0000313" key="4">
    <source>
        <dbReference type="Proteomes" id="UP001249851"/>
    </source>
</evidence>
<feature type="transmembrane region" description="Helical" evidence="1">
    <location>
        <begin position="278"/>
        <end position="302"/>
    </location>
</feature>
<dbReference type="Pfam" id="PF04970">
    <property type="entry name" value="LRAT"/>
    <property type="match status" value="1"/>
</dbReference>
<feature type="transmembrane region" description="Helical" evidence="1">
    <location>
        <begin position="238"/>
        <end position="257"/>
    </location>
</feature>
<comment type="caution">
    <text evidence="3">The sequence shown here is derived from an EMBL/GenBank/DDBJ whole genome shotgun (WGS) entry which is preliminary data.</text>
</comment>
<dbReference type="AlphaFoldDB" id="A0AAD9QWF8"/>
<dbReference type="PROSITE" id="PS51934">
    <property type="entry name" value="LRAT"/>
    <property type="match status" value="1"/>
</dbReference>